<gene>
    <name evidence="7" type="primary">ftsB</name>
    <name evidence="8" type="ORF">IAC56_04005</name>
</gene>
<comment type="caution">
    <text evidence="8">The sequence shown here is derived from an EMBL/GenBank/DDBJ whole genome shotgun (WGS) entry which is preliminary data.</text>
</comment>
<feature type="topological domain" description="Periplasmic" evidence="7">
    <location>
        <begin position="25"/>
        <end position="126"/>
    </location>
</feature>
<dbReference type="GO" id="GO:0043093">
    <property type="term" value="P:FtsZ-dependent cytokinesis"/>
    <property type="evidence" value="ECO:0007669"/>
    <property type="project" value="UniProtKB-UniRule"/>
</dbReference>
<evidence type="ECO:0000256" key="6">
    <source>
        <dbReference type="ARBA" id="ARBA00023306"/>
    </source>
</evidence>
<evidence type="ECO:0000256" key="7">
    <source>
        <dbReference type="HAMAP-Rule" id="MF_00599"/>
    </source>
</evidence>
<dbReference type="PANTHER" id="PTHR37485">
    <property type="entry name" value="CELL DIVISION PROTEIN FTSB"/>
    <property type="match status" value="1"/>
</dbReference>
<name>A0A9D1LF43_9BURK</name>
<dbReference type="GO" id="GO:0005886">
    <property type="term" value="C:plasma membrane"/>
    <property type="evidence" value="ECO:0007669"/>
    <property type="project" value="UniProtKB-SubCell"/>
</dbReference>
<keyword evidence="4 7" id="KW-1133">Transmembrane helix</keyword>
<keyword evidence="3 7" id="KW-0812">Transmembrane</keyword>
<dbReference type="PANTHER" id="PTHR37485:SF1">
    <property type="entry name" value="CELL DIVISION PROTEIN FTSB"/>
    <property type="match status" value="1"/>
</dbReference>
<dbReference type="EMBL" id="DVMY01000067">
    <property type="protein sequence ID" value="HIU37419.1"/>
    <property type="molecule type" value="Genomic_DNA"/>
</dbReference>
<keyword evidence="2 7" id="KW-0132">Cell division</keyword>
<dbReference type="InterPro" id="IPR007060">
    <property type="entry name" value="FtsL/DivIC"/>
</dbReference>
<proteinExistence type="inferred from homology"/>
<evidence type="ECO:0000256" key="4">
    <source>
        <dbReference type="ARBA" id="ARBA00022989"/>
    </source>
</evidence>
<dbReference type="GO" id="GO:0030428">
    <property type="term" value="C:cell septum"/>
    <property type="evidence" value="ECO:0007669"/>
    <property type="project" value="TreeGrafter"/>
</dbReference>
<dbReference type="AlphaFoldDB" id="A0A9D1LF43"/>
<evidence type="ECO:0000256" key="3">
    <source>
        <dbReference type="ARBA" id="ARBA00022692"/>
    </source>
</evidence>
<keyword evidence="7" id="KW-0175">Coiled coil</keyword>
<keyword evidence="1 7" id="KW-1003">Cell membrane</keyword>
<protein>
    <recommendedName>
        <fullName evidence="7">Cell division protein FtsB</fullName>
    </recommendedName>
</protein>
<evidence type="ECO:0000256" key="5">
    <source>
        <dbReference type="ARBA" id="ARBA00023136"/>
    </source>
</evidence>
<keyword evidence="6 7" id="KW-0131">Cell cycle</keyword>
<feature type="coiled-coil region" evidence="7">
    <location>
        <begin position="32"/>
        <end position="59"/>
    </location>
</feature>
<keyword evidence="5 7" id="KW-0472">Membrane</keyword>
<reference evidence="8" key="2">
    <citation type="journal article" date="2021" name="PeerJ">
        <title>Extensive microbial diversity within the chicken gut microbiome revealed by metagenomics and culture.</title>
        <authorList>
            <person name="Gilroy R."/>
            <person name="Ravi A."/>
            <person name="Getino M."/>
            <person name="Pursley I."/>
            <person name="Horton D.L."/>
            <person name="Alikhan N.F."/>
            <person name="Baker D."/>
            <person name="Gharbi K."/>
            <person name="Hall N."/>
            <person name="Watson M."/>
            <person name="Adriaenssens E.M."/>
            <person name="Foster-Nyarko E."/>
            <person name="Jarju S."/>
            <person name="Secka A."/>
            <person name="Antonio M."/>
            <person name="Oren A."/>
            <person name="Chaudhuri R.R."/>
            <person name="La Ragione R."/>
            <person name="Hildebrand F."/>
            <person name="Pallen M.J."/>
        </authorList>
    </citation>
    <scope>NUCLEOTIDE SEQUENCE</scope>
    <source>
        <strain evidence="8">7463</strain>
    </source>
</reference>
<comment type="subunit">
    <text evidence="7">Part of a complex composed of FtsB, FtsL and FtsQ.</text>
</comment>
<comment type="similarity">
    <text evidence="7">Belongs to the FtsB family.</text>
</comment>
<reference evidence="8" key="1">
    <citation type="submission" date="2020-10" db="EMBL/GenBank/DDBJ databases">
        <authorList>
            <person name="Gilroy R."/>
        </authorList>
    </citation>
    <scope>NUCLEOTIDE SEQUENCE</scope>
    <source>
        <strain evidence="8">7463</strain>
    </source>
</reference>
<dbReference type="InterPro" id="IPR023081">
    <property type="entry name" value="Cell_div_FtsB"/>
</dbReference>
<keyword evidence="7" id="KW-0997">Cell inner membrane</keyword>
<comment type="subcellular location">
    <subcellularLocation>
        <location evidence="7">Cell inner membrane</location>
        <topology evidence="7">Single-pass type II membrane protein</topology>
    </subcellularLocation>
    <text evidence="7">Localizes to the division septum.</text>
</comment>
<dbReference type="HAMAP" id="MF_00599">
    <property type="entry name" value="FtsB"/>
    <property type="match status" value="1"/>
</dbReference>
<evidence type="ECO:0000313" key="9">
    <source>
        <dbReference type="Proteomes" id="UP000824083"/>
    </source>
</evidence>
<organism evidence="8 9">
    <name type="scientific">Candidatus Aphodousia faecigallinarum</name>
    <dbReference type="NCBI Taxonomy" id="2840677"/>
    <lineage>
        <taxon>Bacteria</taxon>
        <taxon>Pseudomonadati</taxon>
        <taxon>Pseudomonadota</taxon>
        <taxon>Betaproteobacteria</taxon>
        <taxon>Burkholderiales</taxon>
        <taxon>Sutterellaceae</taxon>
        <taxon>Sutterellaceae incertae sedis</taxon>
        <taxon>Candidatus Aphodousia</taxon>
    </lineage>
</organism>
<comment type="function">
    <text evidence="7">Essential cell division protein. May link together the upstream cell division proteins, which are predominantly cytoplasmic, with the downstream cell division proteins, which are predominantly periplasmic.</text>
</comment>
<sequence>MITPDKIIRVLLILLLLMLWPLIGGQGGYIRLVSLSEELEDIKEQNALIFEENQRLAAEVRSLARGTDAIEERARYDLNMVRPGEVLFRIQRPQKVLPGNAIPADILNDPLYRPAPVTPPVSEPAQ</sequence>
<accession>A0A9D1LF43</accession>
<evidence type="ECO:0000256" key="1">
    <source>
        <dbReference type="ARBA" id="ARBA00022475"/>
    </source>
</evidence>
<dbReference type="Proteomes" id="UP000824083">
    <property type="component" value="Unassembled WGS sequence"/>
</dbReference>
<evidence type="ECO:0000256" key="2">
    <source>
        <dbReference type="ARBA" id="ARBA00022618"/>
    </source>
</evidence>
<evidence type="ECO:0000313" key="8">
    <source>
        <dbReference type="EMBL" id="HIU37419.1"/>
    </source>
</evidence>
<feature type="topological domain" description="Cytoplasmic" evidence="7">
    <location>
        <begin position="1"/>
        <end position="6"/>
    </location>
</feature>
<dbReference type="GO" id="GO:0032153">
    <property type="term" value="C:cell division site"/>
    <property type="evidence" value="ECO:0007669"/>
    <property type="project" value="UniProtKB-UniRule"/>
</dbReference>
<dbReference type="Pfam" id="PF04977">
    <property type="entry name" value="DivIC"/>
    <property type="match status" value="1"/>
</dbReference>